<name>A0A0K1EJT1_CHOCO</name>
<dbReference type="GO" id="GO:0009317">
    <property type="term" value="C:acetyl-CoA carboxylase complex"/>
    <property type="evidence" value="ECO:0007669"/>
    <property type="project" value="InterPro"/>
</dbReference>
<reference evidence="11 12" key="1">
    <citation type="submission" date="2015-07" db="EMBL/GenBank/DDBJ databases">
        <title>Genome analysis of myxobacterium Chondromyces crocatus Cm c5 reveals a high potential for natural compound synthesis and the genetic basis for the loss of fruiting body formation.</title>
        <authorList>
            <person name="Zaburannyi N."/>
            <person name="Bunk B."/>
            <person name="Maier J."/>
            <person name="Overmann J."/>
            <person name="Mueller R."/>
        </authorList>
    </citation>
    <scope>NUCLEOTIDE SEQUENCE [LARGE SCALE GENOMIC DNA]</scope>
    <source>
        <strain evidence="11 12">Cm c5</strain>
    </source>
</reference>
<dbReference type="PANTHER" id="PTHR45266:SF3">
    <property type="entry name" value="OXALOACETATE DECARBOXYLASE ALPHA CHAIN"/>
    <property type="match status" value="1"/>
</dbReference>
<evidence type="ECO:0000256" key="3">
    <source>
        <dbReference type="ARBA" id="ARBA00017562"/>
    </source>
</evidence>
<feature type="domain" description="Lipoyl-binding" evidence="10">
    <location>
        <begin position="78"/>
        <end position="154"/>
    </location>
</feature>
<dbReference type="InterPro" id="IPR001882">
    <property type="entry name" value="Biotin_BS"/>
</dbReference>
<proteinExistence type="predicted"/>
<evidence type="ECO:0000256" key="2">
    <source>
        <dbReference type="ARBA" id="ARBA00005194"/>
    </source>
</evidence>
<accession>A0A0K1EJT1</accession>
<dbReference type="InterPro" id="IPR050709">
    <property type="entry name" value="Biotin_Carboxyl_Carrier/Decarb"/>
</dbReference>
<dbReference type="SUPFAM" id="SSF51230">
    <property type="entry name" value="Single hybrid motif"/>
    <property type="match status" value="1"/>
</dbReference>
<evidence type="ECO:0000313" key="11">
    <source>
        <dbReference type="EMBL" id="AKT40947.1"/>
    </source>
</evidence>
<organism evidence="11 12">
    <name type="scientific">Chondromyces crocatus</name>
    <dbReference type="NCBI Taxonomy" id="52"/>
    <lineage>
        <taxon>Bacteria</taxon>
        <taxon>Pseudomonadati</taxon>
        <taxon>Myxococcota</taxon>
        <taxon>Polyangia</taxon>
        <taxon>Polyangiales</taxon>
        <taxon>Polyangiaceae</taxon>
        <taxon>Chondromyces</taxon>
    </lineage>
</organism>
<dbReference type="Proteomes" id="UP000067626">
    <property type="component" value="Chromosome"/>
</dbReference>
<dbReference type="GO" id="GO:0006633">
    <property type="term" value="P:fatty acid biosynthetic process"/>
    <property type="evidence" value="ECO:0007669"/>
    <property type="project" value="UniProtKB-UniPathway"/>
</dbReference>
<dbReference type="InterPro" id="IPR000089">
    <property type="entry name" value="Biotin_lipoyl"/>
</dbReference>
<dbReference type="GO" id="GO:0003989">
    <property type="term" value="F:acetyl-CoA carboxylase activity"/>
    <property type="evidence" value="ECO:0007669"/>
    <property type="project" value="InterPro"/>
</dbReference>
<dbReference type="AlphaFoldDB" id="A0A0K1EJT1"/>
<dbReference type="STRING" id="52.CMC5_051040"/>
<dbReference type="PRINTS" id="PR01071">
    <property type="entry name" value="ACOABIOTINCC"/>
</dbReference>
<comment type="function">
    <text evidence="1 9">This protein is a component of the acetyl coenzyme A carboxylase complex; first, biotin carboxylase catalyzes the carboxylation of the carrier protein and then the transcarboxylase transfers the carboxyl group to form malonyl-CoA.</text>
</comment>
<keyword evidence="12" id="KW-1185">Reference proteome</keyword>
<evidence type="ECO:0000313" key="12">
    <source>
        <dbReference type="Proteomes" id="UP000067626"/>
    </source>
</evidence>
<evidence type="ECO:0000256" key="7">
    <source>
        <dbReference type="ARBA" id="ARBA00023160"/>
    </source>
</evidence>
<keyword evidence="4 9" id="KW-0444">Lipid biosynthesis</keyword>
<dbReference type="InterPro" id="IPR011053">
    <property type="entry name" value="Single_hybrid_motif"/>
</dbReference>
<dbReference type="EMBL" id="CP012159">
    <property type="protein sequence ID" value="AKT40947.1"/>
    <property type="molecule type" value="Genomic_DNA"/>
</dbReference>
<dbReference type="NCBIfam" id="TIGR00531">
    <property type="entry name" value="BCCP"/>
    <property type="match status" value="1"/>
</dbReference>
<dbReference type="PROSITE" id="PS50968">
    <property type="entry name" value="BIOTINYL_LIPOYL"/>
    <property type="match status" value="1"/>
</dbReference>
<evidence type="ECO:0000256" key="5">
    <source>
        <dbReference type="ARBA" id="ARBA00022832"/>
    </source>
</evidence>
<dbReference type="Gene3D" id="2.40.50.100">
    <property type="match status" value="1"/>
</dbReference>
<evidence type="ECO:0000256" key="1">
    <source>
        <dbReference type="ARBA" id="ARBA00003761"/>
    </source>
</evidence>
<protein>
    <recommendedName>
        <fullName evidence="3 9">Biotin carboxyl carrier protein of acetyl-CoA carboxylase</fullName>
    </recommendedName>
</protein>
<dbReference type="KEGG" id="ccro:CMC5_051040"/>
<comment type="pathway">
    <text evidence="2 9">Lipid metabolism; fatty acid biosynthesis.</text>
</comment>
<dbReference type="PROSITE" id="PS00188">
    <property type="entry name" value="BIOTIN"/>
    <property type="match status" value="1"/>
</dbReference>
<dbReference type="Pfam" id="PF00364">
    <property type="entry name" value="Biotin_lipoyl"/>
    <property type="match status" value="1"/>
</dbReference>
<evidence type="ECO:0000259" key="10">
    <source>
        <dbReference type="PROSITE" id="PS50968"/>
    </source>
</evidence>
<keyword evidence="8 9" id="KW-0092">Biotin</keyword>
<gene>
    <name evidence="11" type="ORF">CMC5_051040</name>
</gene>
<keyword evidence="7 9" id="KW-0275">Fatty acid biosynthesis</keyword>
<dbReference type="UniPathway" id="UPA00094"/>
<sequence>MNIDFNQLRALLRLLEKRDVSEFEFEDEHARIRLVRGARRVVAEPLAGGYAPALPPAAPTASAPVAAPAAPAADDAKTAFVTSPFVGTFYRSPSPDAPPFVEVGSSIREGQALCIIEAMKLMNEIEADQAGVIVEILVENGKSVEFGQRLFKVRPT</sequence>
<dbReference type="PATRIC" id="fig|52.7.peg.5646"/>
<dbReference type="FunFam" id="2.40.50.100:FF:000003">
    <property type="entry name" value="Acetyl-CoA carboxylase biotin carboxyl carrier protein"/>
    <property type="match status" value="1"/>
</dbReference>
<evidence type="ECO:0000256" key="9">
    <source>
        <dbReference type="RuleBase" id="RU364072"/>
    </source>
</evidence>
<dbReference type="InterPro" id="IPR001249">
    <property type="entry name" value="AcCoA_biotinCC"/>
</dbReference>
<evidence type="ECO:0000256" key="8">
    <source>
        <dbReference type="ARBA" id="ARBA00023267"/>
    </source>
</evidence>
<evidence type="ECO:0000256" key="4">
    <source>
        <dbReference type="ARBA" id="ARBA00022516"/>
    </source>
</evidence>
<keyword evidence="6 9" id="KW-0443">Lipid metabolism</keyword>
<keyword evidence="5 9" id="KW-0276">Fatty acid metabolism</keyword>
<dbReference type="PANTHER" id="PTHR45266">
    <property type="entry name" value="OXALOACETATE DECARBOXYLASE ALPHA CHAIN"/>
    <property type="match status" value="1"/>
</dbReference>
<dbReference type="CDD" id="cd06850">
    <property type="entry name" value="biotinyl_domain"/>
    <property type="match status" value="1"/>
</dbReference>
<evidence type="ECO:0000256" key="6">
    <source>
        <dbReference type="ARBA" id="ARBA00023098"/>
    </source>
</evidence>